<feature type="compositionally biased region" description="Basic residues" evidence="2">
    <location>
        <begin position="69"/>
        <end position="78"/>
    </location>
</feature>
<dbReference type="Proteomes" id="UP001274830">
    <property type="component" value="Unassembled WGS sequence"/>
</dbReference>
<accession>A0AAE0TPR4</accession>
<feature type="region of interest" description="Disordered" evidence="2">
    <location>
        <begin position="670"/>
        <end position="718"/>
    </location>
</feature>
<evidence type="ECO:0000313" key="4">
    <source>
        <dbReference type="Proteomes" id="UP001274830"/>
    </source>
</evidence>
<gene>
    <name evidence="3" type="ORF">LTR78_010608</name>
</gene>
<feature type="compositionally biased region" description="Basic and acidic residues" evidence="2">
    <location>
        <begin position="304"/>
        <end position="320"/>
    </location>
</feature>
<feature type="compositionally biased region" description="Polar residues" evidence="2">
    <location>
        <begin position="394"/>
        <end position="411"/>
    </location>
</feature>
<feature type="compositionally biased region" description="Polar residues" evidence="2">
    <location>
        <begin position="343"/>
        <end position="362"/>
    </location>
</feature>
<feature type="compositionally biased region" description="Basic and acidic residues" evidence="2">
    <location>
        <begin position="532"/>
        <end position="545"/>
    </location>
</feature>
<feature type="region of interest" description="Disordered" evidence="2">
    <location>
        <begin position="334"/>
        <end position="413"/>
    </location>
</feature>
<dbReference type="EMBL" id="JAUTXT010000081">
    <property type="protein sequence ID" value="KAK3669507.1"/>
    <property type="molecule type" value="Genomic_DNA"/>
</dbReference>
<keyword evidence="1" id="KW-0175">Coiled coil</keyword>
<feature type="compositionally biased region" description="Polar residues" evidence="2">
    <location>
        <begin position="767"/>
        <end position="778"/>
    </location>
</feature>
<name>A0AAE0TPR4_9PEZI</name>
<feature type="region of interest" description="Disordered" evidence="2">
    <location>
        <begin position="746"/>
        <end position="826"/>
    </location>
</feature>
<evidence type="ECO:0000313" key="3">
    <source>
        <dbReference type="EMBL" id="KAK3669507.1"/>
    </source>
</evidence>
<feature type="compositionally biased region" description="Low complexity" evidence="2">
    <location>
        <begin position="79"/>
        <end position="107"/>
    </location>
</feature>
<evidence type="ECO:0000256" key="1">
    <source>
        <dbReference type="SAM" id="Coils"/>
    </source>
</evidence>
<dbReference type="AlphaFoldDB" id="A0AAE0TPR4"/>
<organism evidence="3 4">
    <name type="scientific">Recurvomyces mirabilis</name>
    <dbReference type="NCBI Taxonomy" id="574656"/>
    <lineage>
        <taxon>Eukaryota</taxon>
        <taxon>Fungi</taxon>
        <taxon>Dikarya</taxon>
        <taxon>Ascomycota</taxon>
        <taxon>Pezizomycotina</taxon>
        <taxon>Dothideomycetes</taxon>
        <taxon>Dothideomycetidae</taxon>
        <taxon>Mycosphaerellales</taxon>
        <taxon>Teratosphaeriaceae</taxon>
        <taxon>Recurvomyces</taxon>
    </lineage>
</organism>
<comment type="caution">
    <text evidence="3">The sequence shown here is derived from an EMBL/GenBank/DDBJ whole genome shotgun (WGS) entry which is preliminary data.</text>
</comment>
<feature type="region of interest" description="Disordered" evidence="2">
    <location>
        <begin position="577"/>
        <end position="597"/>
    </location>
</feature>
<feature type="coiled-coil region" evidence="1">
    <location>
        <begin position="218"/>
        <end position="245"/>
    </location>
</feature>
<reference evidence="3" key="1">
    <citation type="submission" date="2023-07" db="EMBL/GenBank/DDBJ databases">
        <title>Black Yeasts Isolated from many extreme environments.</title>
        <authorList>
            <person name="Coleine C."/>
            <person name="Stajich J.E."/>
            <person name="Selbmann L."/>
        </authorList>
    </citation>
    <scope>NUCLEOTIDE SEQUENCE</scope>
    <source>
        <strain evidence="3">CCFEE 5485</strain>
    </source>
</reference>
<keyword evidence="4" id="KW-1185">Reference proteome</keyword>
<protein>
    <submittedName>
        <fullName evidence="3">Uncharacterized protein</fullName>
    </submittedName>
</protein>
<feature type="compositionally biased region" description="Basic and acidic residues" evidence="2">
    <location>
        <begin position="782"/>
        <end position="797"/>
    </location>
</feature>
<proteinExistence type="predicted"/>
<feature type="region of interest" description="Disordered" evidence="2">
    <location>
        <begin position="1"/>
        <end position="153"/>
    </location>
</feature>
<feature type="region of interest" description="Disordered" evidence="2">
    <location>
        <begin position="297"/>
        <end position="322"/>
    </location>
</feature>
<sequence length="900" mass="97910">MAPAMSLQDFLSEKPLPGIPSPTLTNPEMVLPADLEVPSPPSSGNTIEGPPSPSYLRRPDQQNAQTTPARKKEKRGLMSRKMLLLRSRTSSSTNMSQQQAQSQIPRSVPSPSSYASDYHPAFGSSPILMDVGNLAPEQTPEEPRLSLSRSSFNSEDMAGIPSFLAKYELPDGVTTDDEMYDSESPAPQKYGYSVSIEGGLDAQRRQQEEDEHNSAILSRRAEQILANAKKRLNLMEGNLRGARDLVAPLTAANLKRATSLGSAHHATGIERTRYAPGGNLYNPSSPQQPLRRLHAQASSPTMGREYHGHARGMSDTELPERPYTALGNDKVVTRSGRIPIRTSEGSWTPSLRNSRSYDSLGSSGIRHTGRDSPLHARASPDPNLGVLVEDDGSHQSPSVRNSIPPDSQQQDGLGILRPASRTEDLREQMSSLKGKISTLKERAREDSLRRQSMQSLRNASPFNNAVASPPEFFYTQSQTYGNPVRDTNAGVGQVSANNSPVRSNSLKKVWDAMGAFTGSRNAFAQRASVAEPARDHAIAPDEHDQATGQDDGMPETYGNRHKRTTSGTAIVQAATNRYSHHQQRDAHDSPVDPGLYVYAQASPGAKDESSYLLQEQSDSYVANGDTQDRGESESVYEDAEIELSAAVAHEDRDDAFDYEHFFLHSAMGSYRNGRRSSTSDESEASSTETARAPPAGQDEDDEFNPESGLYPPPTPETPERLRAIERSLHQRSLSNDSISTVATFATADEGNDDGRISKLAWPEPPGTRSNSQPNSRPSTAIKRPDRPAADTLSERADSGIGLPNRSNSERAKKMSRNIVTSPPMSPMAFVQDPATTAVQALLSPEGRGLGLKDKAVLFGVVESLRAVVHKLQSGQEGGHESEVLRRRLDQAKRILDGAFG</sequence>
<feature type="region of interest" description="Disordered" evidence="2">
    <location>
        <begin position="526"/>
        <end position="564"/>
    </location>
</feature>
<evidence type="ECO:0000256" key="2">
    <source>
        <dbReference type="SAM" id="MobiDB-lite"/>
    </source>
</evidence>